<dbReference type="RefSeq" id="WP_173209518.1">
    <property type="nucleotide sequence ID" value="NZ_CP053697.2"/>
</dbReference>
<dbReference type="AlphaFoldDB" id="A0A6M8G6E8"/>
<reference evidence="1" key="1">
    <citation type="submission" date="2020-07" db="EMBL/GenBank/DDBJ databases">
        <title>Nitrate ammonifying Pseudomonas campi sp. nov. isolated from German agricultural grassland.</title>
        <authorList>
            <person name="Timsy T."/>
            <person name="Ulrich A."/>
            <person name="Spanner T."/>
            <person name="Foesel B."/>
            <person name="Kolb S."/>
            <person name="Horn M.A."/>
            <person name="Behrendt U."/>
        </authorList>
    </citation>
    <scope>NUCLEOTIDE SEQUENCE</scope>
    <source>
        <strain evidence="1">S1-A32-2</strain>
    </source>
</reference>
<dbReference type="Proteomes" id="UP000501379">
    <property type="component" value="Chromosome"/>
</dbReference>
<sequence length="204" mass="23237">MLRRQGIRAALLATICWVGQVAALEVREGDIIFHPSRSTQSLAIQLATQSRYSHMGLVLLRDGQPQVYEASARVKYTPLAEWIARGEGGHYVLKRLREADRLLDEPALRRLRAEAAPFAGRRYDLTFEWSDQRLYCSELVWKIYQRALGLEIGALQQIRDFDLSSAAVRSKMRERYGEQVPLDEQVISPAAMFDSPLLVQVHAQ</sequence>
<organism evidence="1 2">
    <name type="scientific">Aquipseudomonas campi</name>
    <dbReference type="NCBI Taxonomy" id="2731681"/>
    <lineage>
        <taxon>Bacteria</taxon>
        <taxon>Pseudomonadati</taxon>
        <taxon>Pseudomonadota</taxon>
        <taxon>Gammaproteobacteria</taxon>
        <taxon>Pseudomonadales</taxon>
        <taxon>Pseudomonadaceae</taxon>
        <taxon>Aquipseudomonas</taxon>
    </lineage>
</organism>
<dbReference type="SUPFAM" id="SSF54001">
    <property type="entry name" value="Cysteine proteinases"/>
    <property type="match status" value="1"/>
</dbReference>
<dbReference type="InterPro" id="IPR024453">
    <property type="entry name" value="Peptidase_C92"/>
</dbReference>
<proteinExistence type="predicted"/>
<dbReference type="InterPro" id="IPR038765">
    <property type="entry name" value="Papain-like_cys_pep_sf"/>
</dbReference>
<gene>
    <name evidence="1" type="ORF">HNE05_14610</name>
</gene>
<name>A0A6M8G6E8_9GAMM</name>
<dbReference type="EMBL" id="CP053697">
    <property type="protein sequence ID" value="QKE64525.1"/>
    <property type="molecule type" value="Genomic_DNA"/>
</dbReference>
<evidence type="ECO:0000313" key="1">
    <source>
        <dbReference type="EMBL" id="QKE64525.1"/>
    </source>
</evidence>
<dbReference type="KEGG" id="pcam:HNE05_14610"/>
<dbReference type="Gene3D" id="3.90.1720.10">
    <property type="entry name" value="endopeptidase domain like (from Nostoc punctiforme)"/>
    <property type="match status" value="1"/>
</dbReference>
<keyword evidence="2" id="KW-1185">Reference proteome</keyword>
<dbReference type="Pfam" id="PF05708">
    <property type="entry name" value="Peptidase_C92"/>
    <property type="match status" value="1"/>
</dbReference>
<accession>A0A6M8G6E8</accession>
<protein>
    <submittedName>
        <fullName evidence="1">YiiX family permuted papain-like enzyme</fullName>
    </submittedName>
</protein>
<dbReference type="NCBIfam" id="NF007458">
    <property type="entry name" value="PRK10030.1"/>
    <property type="match status" value="1"/>
</dbReference>
<evidence type="ECO:0000313" key="2">
    <source>
        <dbReference type="Proteomes" id="UP000501379"/>
    </source>
</evidence>